<dbReference type="Gene3D" id="3.40.1620.10">
    <property type="entry name" value="YefM-like domain"/>
    <property type="match status" value="1"/>
</dbReference>
<dbReference type="EMBL" id="LAQJ01000286">
    <property type="protein sequence ID" value="KKO18212.1"/>
    <property type="molecule type" value="Genomic_DNA"/>
</dbReference>
<reference evidence="3 4" key="1">
    <citation type="journal article" date="2013" name="BMC Microbiol.">
        <title>Identification of the type II cytochrome c maturation pathway in anammox bacteria by comparative genomics.</title>
        <authorList>
            <person name="Ferousi C."/>
            <person name="Speth D.R."/>
            <person name="Reimann J."/>
            <person name="Op den Camp H.J."/>
            <person name="Allen J.W."/>
            <person name="Keltjens J.T."/>
            <person name="Jetten M.S."/>
        </authorList>
    </citation>
    <scope>NUCLEOTIDE SEQUENCE [LARGE SCALE GENOMIC DNA]</scope>
    <source>
        <strain evidence="3">RU1</strain>
    </source>
</reference>
<evidence type="ECO:0000313" key="3">
    <source>
        <dbReference type="EMBL" id="KKO18212.1"/>
    </source>
</evidence>
<proteinExistence type="inferred from homology"/>
<comment type="similarity">
    <text evidence="1 2">Belongs to the phD/YefM antitoxin family.</text>
</comment>
<dbReference type="PANTHER" id="PTHR35377:SF5">
    <property type="entry name" value="ANTITOXIN VAPB46"/>
    <property type="match status" value="1"/>
</dbReference>
<evidence type="ECO:0000256" key="2">
    <source>
        <dbReference type="RuleBase" id="RU362080"/>
    </source>
</evidence>
<dbReference type="Proteomes" id="UP000034954">
    <property type="component" value="Unassembled WGS sequence"/>
</dbReference>
<name>A0A0M2UQR8_9BACT</name>
<sequence length="97" mass="10710">MKTAAISELKASISEYLSKVRAGEEVLVTDRGKPIAKLIPLDRDETDVPAHLLMLEKAGLVRIGRGKIKASFWDLARPKDEKGLALKALISERGEER</sequence>
<dbReference type="GO" id="GO:0097351">
    <property type="term" value="F:toxin sequestering activity"/>
    <property type="evidence" value="ECO:0007669"/>
    <property type="project" value="TreeGrafter"/>
</dbReference>
<dbReference type="NCBIfam" id="TIGR01552">
    <property type="entry name" value="phd_fam"/>
    <property type="match status" value="1"/>
</dbReference>
<dbReference type="PANTHER" id="PTHR35377">
    <property type="entry name" value="ANTITOXIN VAPB49-RELATED-RELATED"/>
    <property type="match status" value="1"/>
</dbReference>
<keyword evidence="4" id="KW-1185">Reference proteome</keyword>
<dbReference type="AlphaFoldDB" id="A0A0M2UQR8"/>
<dbReference type="InterPro" id="IPR036165">
    <property type="entry name" value="YefM-like_sf"/>
</dbReference>
<protein>
    <recommendedName>
        <fullName evidence="2">Antitoxin</fullName>
    </recommendedName>
</protein>
<dbReference type="InterPro" id="IPR006442">
    <property type="entry name" value="Antitoxin_Phd/YefM"/>
</dbReference>
<gene>
    <name evidence="3" type="ORF">BROFUL_03110</name>
</gene>
<accession>A0A0M2UQR8</accession>
<comment type="function">
    <text evidence="2">Antitoxin component of a type II toxin-antitoxin (TA) system.</text>
</comment>
<organism evidence="3 4">
    <name type="scientific">Candidatus Brocadia fulgida</name>
    <dbReference type="NCBI Taxonomy" id="380242"/>
    <lineage>
        <taxon>Bacteria</taxon>
        <taxon>Pseudomonadati</taxon>
        <taxon>Planctomycetota</taxon>
        <taxon>Candidatus Brocadiia</taxon>
        <taxon>Candidatus Brocadiales</taxon>
        <taxon>Candidatus Brocadiaceae</taxon>
        <taxon>Candidatus Brocadia</taxon>
    </lineage>
</organism>
<comment type="caution">
    <text evidence="3">The sequence shown here is derived from an EMBL/GenBank/DDBJ whole genome shotgun (WGS) entry which is preliminary data.</text>
</comment>
<evidence type="ECO:0000256" key="1">
    <source>
        <dbReference type="ARBA" id="ARBA00009981"/>
    </source>
</evidence>
<dbReference type="Pfam" id="PF02604">
    <property type="entry name" value="PhdYeFM_antitox"/>
    <property type="match status" value="1"/>
</dbReference>
<evidence type="ECO:0000313" key="4">
    <source>
        <dbReference type="Proteomes" id="UP000034954"/>
    </source>
</evidence>
<dbReference type="InterPro" id="IPR051416">
    <property type="entry name" value="phD-YefM_TA_antitoxins"/>
</dbReference>
<dbReference type="SUPFAM" id="SSF143120">
    <property type="entry name" value="YefM-like"/>
    <property type="match status" value="1"/>
</dbReference>